<evidence type="ECO:0000256" key="10">
    <source>
        <dbReference type="SAM" id="MobiDB-lite"/>
    </source>
</evidence>
<evidence type="ECO:0000256" key="9">
    <source>
        <dbReference type="ARBA" id="ARBA00023136"/>
    </source>
</evidence>
<dbReference type="GO" id="GO:0016887">
    <property type="term" value="F:ATP hydrolysis activity"/>
    <property type="evidence" value="ECO:0007669"/>
    <property type="project" value="InterPro"/>
</dbReference>
<feature type="domain" description="ABC transporter" evidence="12">
    <location>
        <begin position="534"/>
        <end position="758"/>
    </location>
</feature>
<dbReference type="GO" id="GO:0005774">
    <property type="term" value="C:vacuolar membrane"/>
    <property type="evidence" value="ECO:0007669"/>
    <property type="project" value="UniProtKB-SubCell"/>
</dbReference>
<feature type="domain" description="ABC transmembrane type-1" evidence="13">
    <location>
        <begin position="875"/>
        <end position="1111"/>
    </location>
</feature>
<feature type="region of interest" description="Disordered" evidence="10">
    <location>
        <begin position="806"/>
        <end position="839"/>
    </location>
</feature>
<comment type="similarity">
    <text evidence="2">Belongs to the ABC transporter superfamily. ABCC family. Conjugate transporter (TC 3.A.1.208) subfamily.</text>
</comment>
<evidence type="ECO:0000313" key="14">
    <source>
        <dbReference type="EMBL" id="PVD27620.1"/>
    </source>
</evidence>
<feature type="region of interest" description="Disordered" evidence="10">
    <location>
        <begin position="104"/>
        <end position="124"/>
    </location>
</feature>
<dbReference type="PANTHER" id="PTHR24223:SF443">
    <property type="entry name" value="MULTIDRUG-RESISTANCE LIKE PROTEIN 1, ISOFORM I"/>
    <property type="match status" value="1"/>
</dbReference>
<dbReference type="PROSITE" id="PS00211">
    <property type="entry name" value="ABC_TRANSPORTER_1"/>
    <property type="match status" value="2"/>
</dbReference>
<feature type="compositionally biased region" description="Basic and acidic residues" evidence="10">
    <location>
        <begin position="104"/>
        <end position="115"/>
    </location>
</feature>
<feature type="domain" description="ABC transmembrane type-1" evidence="13">
    <location>
        <begin position="238"/>
        <end position="502"/>
    </location>
</feature>
<evidence type="ECO:0000256" key="7">
    <source>
        <dbReference type="ARBA" id="ARBA00022840"/>
    </source>
</evidence>
<dbReference type="InterPro" id="IPR050173">
    <property type="entry name" value="ABC_transporter_C-like"/>
</dbReference>
<feature type="transmembrane region" description="Helical" evidence="11">
    <location>
        <begin position="441"/>
        <end position="463"/>
    </location>
</feature>
<dbReference type="InterPro" id="IPR011527">
    <property type="entry name" value="ABC1_TM_dom"/>
</dbReference>
<dbReference type="CDD" id="cd18595">
    <property type="entry name" value="ABC_6TM_MRP1_2_3_6_D1_like"/>
    <property type="match status" value="1"/>
</dbReference>
<evidence type="ECO:0000256" key="3">
    <source>
        <dbReference type="ARBA" id="ARBA00022448"/>
    </source>
</evidence>
<proteinExistence type="inferred from homology"/>
<keyword evidence="8 11" id="KW-1133">Transmembrane helix</keyword>
<dbReference type="InterPro" id="IPR027417">
    <property type="entry name" value="P-loop_NTPase"/>
</dbReference>
<feature type="transmembrane region" description="Helical" evidence="11">
    <location>
        <begin position="861"/>
        <end position="883"/>
    </location>
</feature>
<evidence type="ECO:0000259" key="12">
    <source>
        <dbReference type="PROSITE" id="PS50893"/>
    </source>
</evidence>
<feature type="compositionally biased region" description="Basic residues" evidence="10">
    <location>
        <begin position="806"/>
        <end position="817"/>
    </location>
</feature>
<evidence type="ECO:0000256" key="1">
    <source>
        <dbReference type="ARBA" id="ARBA00004128"/>
    </source>
</evidence>
<dbReference type="CDD" id="cd03244">
    <property type="entry name" value="ABCC_MRP_domain2"/>
    <property type="match status" value="1"/>
</dbReference>
<dbReference type="InterPro" id="IPR003439">
    <property type="entry name" value="ABC_transporter-like_ATP-bd"/>
</dbReference>
<dbReference type="FunFam" id="3.40.50.300:FF:000074">
    <property type="entry name" value="Multidrug resistance-associated protein 5 isoform 1"/>
    <property type="match status" value="1"/>
</dbReference>
<dbReference type="FunFam" id="1.20.1560.10:FF:000006">
    <property type="entry name" value="ATP-binding cassette, sub-family C (CFTR/MRP), member 9"/>
    <property type="match status" value="1"/>
</dbReference>
<evidence type="ECO:0000256" key="5">
    <source>
        <dbReference type="ARBA" id="ARBA00022737"/>
    </source>
</evidence>
<evidence type="ECO:0000256" key="2">
    <source>
        <dbReference type="ARBA" id="ARBA00009726"/>
    </source>
</evidence>
<feature type="transmembrane region" description="Helical" evidence="11">
    <location>
        <begin position="360"/>
        <end position="378"/>
    </location>
</feature>
<organism evidence="14 15">
    <name type="scientific">Pomacea canaliculata</name>
    <name type="common">Golden apple snail</name>
    <dbReference type="NCBI Taxonomy" id="400727"/>
    <lineage>
        <taxon>Eukaryota</taxon>
        <taxon>Metazoa</taxon>
        <taxon>Spiralia</taxon>
        <taxon>Lophotrochozoa</taxon>
        <taxon>Mollusca</taxon>
        <taxon>Gastropoda</taxon>
        <taxon>Caenogastropoda</taxon>
        <taxon>Architaenioglossa</taxon>
        <taxon>Ampullarioidea</taxon>
        <taxon>Ampullariidae</taxon>
        <taxon>Pomacea</taxon>
    </lineage>
</organism>
<evidence type="ECO:0000256" key="8">
    <source>
        <dbReference type="ARBA" id="ARBA00022989"/>
    </source>
</evidence>
<evidence type="ECO:0000256" key="4">
    <source>
        <dbReference type="ARBA" id="ARBA00022692"/>
    </source>
</evidence>
<dbReference type="PROSITE" id="PS50929">
    <property type="entry name" value="ABC_TM1F"/>
    <property type="match status" value="2"/>
</dbReference>
<name>A0A2T7P2I6_POMCA</name>
<dbReference type="Pfam" id="PF00664">
    <property type="entry name" value="ABC_membrane"/>
    <property type="match status" value="2"/>
</dbReference>
<keyword evidence="4 11" id="KW-0812">Transmembrane</keyword>
<feature type="transmembrane region" description="Helical" evidence="11">
    <location>
        <begin position="475"/>
        <end position="501"/>
    </location>
</feature>
<dbReference type="CDD" id="cd18603">
    <property type="entry name" value="ABC_6TM_MRP1_2_3_6_D2_like"/>
    <property type="match status" value="1"/>
</dbReference>
<dbReference type="InterPro" id="IPR036640">
    <property type="entry name" value="ABC1_TM_sf"/>
</dbReference>
<keyword evidence="9 11" id="KW-0472">Membrane</keyword>
<feature type="transmembrane region" description="Helical" evidence="11">
    <location>
        <begin position="1009"/>
        <end position="1037"/>
    </location>
</feature>
<feature type="transmembrane region" description="Helical" evidence="11">
    <location>
        <begin position="334"/>
        <end position="354"/>
    </location>
</feature>
<evidence type="ECO:0000256" key="6">
    <source>
        <dbReference type="ARBA" id="ARBA00022741"/>
    </source>
</evidence>
<dbReference type="InterPro" id="IPR017871">
    <property type="entry name" value="ABC_transporter-like_CS"/>
</dbReference>
<gene>
    <name evidence="14" type="ORF">C0Q70_12786</name>
</gene>
<protein>
    <submittedName>
        <fullName evidence="14">Uncharacterized protein</fullName>
    </submittedName>
</protein>
<dbReference type="Gene3D" id="1.20.1560.10">
    <property type="entry name" value="ABC transporter type 1, transmembrane domain"/>
    <property type="match status" value="2"/>
</dbReference>
<keyword evidence="3" id="KW-0813">Transport</keyword>
<feature type="domain" description="ABC transporter" evidence="12">
    <location>
        <begin position="1136"/>
        <end position="1374"/>
    </location>
</feature>
<keyword evidence="7" id="KW-0067">ATP-binding</keyword>
<dbReference type="SMART" id="SM00382">
    <property type="entry name" value="AAA"/>
    <property type="match status" value="2"/>
</dbReference>
<reference evidence="14 15" key="1">
    <citation type="submission" date="2018-04" db="EMBL/GenBank/DDBJ databases">
        <title>The genome of golden apple snail Pomacea canaliculata provides insight into stress tolerance and invasive adaptation.</title>
        <authorList>
            <person name="Liu C."/>
            <person name="Liu B."/>
            <person name="Ren Y."/>
            <person name="Zhang Y."/>
            <person name="Wang H."/>
            <person name="Li S."/>
            <person name="Jiang F."/>
            <person name="Yin L."/>
            <person name="Zhang G."/>
            <person name="Qian W."/>
            <person name="Fan W."/>
        </authorList>
    </citation>
    <scope>NUCLEOTIDE SEQUENCE [LARGE SCALE GENOMIC DNA]</scope>
    <source>
        <strain evidence="14">SZHN2017</strain>
        <tissue evidence="14">Muscle</tissue>
    </source>
</reference>
<evidence type="ECO:0000259" key="13">
    <source>
        <dbReference type="PROSITE" id="PS50929"/>
    </source>
</evidence>
<dbReference type="Gene3D" id="3.40.50.300">
    <property type="entry name" value="P-loop containing nucleotide triphosphate hydrolases"/>
    <property type="match status" value="2"/>
</dbReference>
<dbReference type="Pfam" id="PF00005">
    <property type="entry name" value="ABC_tran"/>
    <property type="match status" value="2"/>
</dbReference>
<dbReference type="FunFam" id="1.20.1560.10:FF:000010">
    <property type="entry name" value="Multidrug resistance-associated ABC transporter"/>
    <property type="match status" value="1"/>
</dbReference>
<dbReference type="EMBL" id="PZQS01000007">
    <property type="protein sequence ID" value="PVD27620.1"/>
    <property type="molecule type" value="Genomic_DNA"/>
</dbReference>
<dbReference type="GO" id="GO:0005524">
    <property type="term" value="F:ATP binding"/>
    <property type="evidence" value="ECO:0007669"/>
    <property type="project" value="UniProtKB-KW"/>
</dbReference>
<feature type="transmembrane region" description="Helical" evidence="11">
    <location>
        <begin position="255"/>
        <end position="274"/>
    </location>
</feature>
<evidence type="ECO:0000313" key="15">
    <source>
        <dbReference type="Proteomes" id="UP000245119"/>
    </source>
</evidence>
<keyword evidence="15" id="KW-1185">Reference proteome</keyword>
<sequence>MVSLVVLIQNCSLLTDSSSDVLPMAIYLASALRMVSYLCTAFLTQHERRRQVITSGLHFVYLGWRRDLEENDLFDLNPRDSSDVLVPPFEREWELEKDRFRNKQLSKEKSNDSTKADSTVTTSLPLLTTDPRKRDIHFPAPVLETTSLMGTVVISCSTHRAPREWGCHCLWYPRPPRGQRGGPEDALAVPSFVEARGTLADPRLVSETHETNKVHFHWLTFSRNGSNTLTLTVDTCCSLLIEQVGTPDPSDDRVWPGYVLAVLMFLVQMVKSLLFNFSFWSSQVAGMQLKTILIAAIYRKSLTMNSAARRLATGGEIVNLMSVDCQRIQDVMNFFFYAWTTPLQVIMVVGVLYVYIGPSVFAGVIMLLLLVPLNSYIASRQQKLNISNLKFKDQRLRLTTEVLSGIKVLKLYAWEPSFEKMITDLRNEETRILLRISYLNVLMGVCWNFAPYLVTLATFTVFVEVSPDNHLDARRAFVTLALFNMLRVPLGLLSTIISMTVQSIVSVQRINKFLCCEDLDTSSVTYDANAANAISVRNGTFTWDRSYEPVLKNIDIEIGVGSLVAVVGHVGSGKSSLISSFLGETEKVSGDVTIKSSVAYVPQQAWIQNATLRDNVLFGKLFNEKRYQQVLRACALERDLEILSAGDMTEIGERGINLSGGQKQRVSLARAVYSDSDIYLLDDPLSAVDSHVGKHILQQGHRPNGLLRNKTRVLVTHGIHWLPMVDEIIVLSDNGISEKGSYDTLMSHNGPFARFLKLHLQQKEDSEEEEDPEISTLINKIREDVETATSDGATSGDDLTRLAKARRRKYSRTRSRSKSLTESTKSKSGKRHLEEDKLEEDKGRLVHEETMEKGKVKWSVFFTYLRAAGAVPFTASILFFLLFQAANAAGNFWLSRWTDDPFLAAANDNATLRHDYNIKNDYYLMVFGMLGIAQMIALIFNNLLFWVRMVVASKILHRRLLASVLRSPMAYFDTTPIGRMVNRFSRDIETIDNNLPIIIRDFLSTGTMALVTVIVISISTPLFITLVVPILILYYFIQSFYIPTSRQLKRIESVTRSPIYVHFSETISGGATIRAYRAVDRFIEESKRRVDRNQSFYFASLGANRLFMSIFPGNDLSRFYSLEDFGLPDLDGPTDERPGDKHRVGGESEGILRAGVRGQSRGKEVEISEVGIVGRTGAGKSSLTLSLFRLIEAAGGCIMIDGVNIADIGLHDLRSRITILPQDPVLFSGTLRMNLDPLDQYSDDQIWMALERAHLKHFAEELPEKLNHQVGEEGQSLSVGQRQLVCLARTLLRRTKLLVLDEATAAVDMETDTLIQNTIREAFSTCTIIAIAHRLNTIMDYDRILVLDGGLVKEYDCPHVLLADKKSIFYSLAKDADLV</sequence>
<evidence type="ECO:0000256" key="11">
    <source>
        <dbReference type="SAM" id="Phobius"/>
    </source>
</evidence>
<dbReference type="SUPFAM" id="SSF90123">
    <property type="entry name" value="ABC transporter transmembrane region"/>
    <property type="match status" value="2"/>
</dbReference>
<dbReference type="STRING" id="400727.A0A2T7P2I6"/>
<comment type="subcellular location">
    <subcellularLocation>
        <location evidence="1">Vacuole membrane</location>
        <topology evidence="1">Multi-pass membrane protein</topology>
    </subcellularLocation>
</comment>
<feature type="transmembrane region" description="Helical" evidence="11">
    <location>
        <begin position="922"/>
        <end position="947"/>
    </location>
</feature>
<dbReference type="FunFam" id="3.40.50.300:FF:000293">
    <property type="entry name" value="ATP binding cassette subfamily C member 1"/>
    <property type="match status" value="1"/>
</dbReference>
<keyword evidence="6" id="KW-0547">Nucleotide-binding</keyword>
<dbReference type="PROSITE" id="PS50893">
    <property type="entry name" value="ABC_TRANSPORTER_2"/>
    <property type="match status" value="2"/>
</dbReference>
<dbReference type="GO" id="GO:0140359">
    <property type="term" value="F:ABC-type transporter activity"/>
    <property type="evidence" value="ECO:0007669"/>
    <property type="project" value="InterPro"/>
</dbReference>
<dbReference type="OrthoDB" id="6158786at2759"/>
<dbReference type="CDD" id="cd03250">
    <property type="entry name" value="ABCC_MRP_domain1"/>
    <property type="match status" value="1"/>
</dbReference>
<dbReference type="Proteomes" id="UP000245119">
    <property type="component" value="Linkage Group LG7"/>
</dbReference>
<keyword evidence="5" id="KW-0677">Repeat</keyword>
<accession>A0A2T7P2I6</accession>
<dbReference type="PANTHER" id="PTHR24223">
    <property type="entry name" value="ATP-BINDING CASSETTE SUB-FAMILY C"/>
    <property type="match status" value="1"/>
</dbReference>
<dbReference type="SUPFAM" id="SSF52540">
    <property type="entry name" value="P-loop containing nucleoside triphosphate hydrolases"/>
    <property type="match status" value="2"/>
</dbReference>
<comment type="caution">
    <text evidence="14">The sequence shown here is derived from an EMBL/GenBank/DDBJ whole genome shotgun (WGS) entry which is preliminary data.</text>
</comment>
<dbReference type="InterPro" id="IPR003593">
    <property type="entry name" value="AAA+_ATPase"/>
</dbReference>